<dbReference type="PANTHER" id="PTHR43519">
    <property type="entry name" value="ATP-DEPENDENT RNA HELICASE HRPB"/>
    <property type="match status" value="1"/>
</dbReference>
<evidence type="ECO:0000256" key="1">
    <source>
        <dbReference type="ARBA" id="ARBA00022801"/>
    </source>
</evidence>
<dbReference type="InterPro" id="IPR027417">
    <property type="entry name" value="P-loop_NTPase"/>
</dbReference>
<dbReference type="AlphaFoldDB" id="A0A0E9LZ49"/>
<organism evidence="3 4">
    <name type="scientific">Geofilum rubicundum JCM 15548</name>
    <dbReference type="NCBI Taxonomy" id="1236989"/>
    <lineage>
        <taxon>Bacteria</taxon>
        <taxon>Pseudomonadati</taxon>
        <taxon>Bacteroidota</taxon>
        <taxon>Bacteroidia</taxon>
        <taxon>Marinilabiliales</taxon>
        <taxon>Marinilabiliaceae</taxon>
        <taxon>Geofilum</taxon>
    </lineage>
</organism>
<comment type="caution">
    <text evidence="3">The sequence shown here is derived from an EMBL/GenBank/DDBJ whole genome shotgun (WGS) entry which is preliminary data.</text>
</comment>
<accession>A0A0E9LZ49</accession>
<dbReference type="EMBL" id="BAZW01000018">
    <property type="protein sequence ID" value="GAO30150.1"/>
    <property type="molecule type" value="Genomic_DNA"/>
</dbReference>
<dbReference type="GO" id="GO:0004386">
    <property type="term" value="F:helicase activity"/>
    <property type="evidence" value="ECO:0007669"/>
    <property type="project" value="UniProtKB-KW"/>
</dbReference>
<keyword evidence="2" id="KW-0547">Nucleotide-binding</keyword>
<dbReference type="PANTHER" id="PTHR43519:SF1">
    <property type="entry name" value="ATP-DEPENDENT RNA HELICASE HRPB"/>
    <property type="match status" value="1"/>
</dbReference>
<proteinExistence type="predicted"/>
<dbReference type="STRING" id="1236989.JCM15548_12403"/>
<protein>
    <recommendedName>
        <fullName evidence="5">ATP-dependent helicase HrpB</fullName>
    </recommendedName>
</protein>
<evidence type="ECO:0008006" key="5">
    <source>
        <dbReference type="Google" id="ProtNLM"/>
    </source>
</evidence>
<keyword evidence="1" id="KW-0378">Hydrolase</keyword>
<evidence type="ECO:0000256" key="2">
    <source>
        <dbReference type="ARBA" id="ARBA00022806"/>
    </source>
</evidence>
<keyword evidence="2" id="KW-0067">ATP-binding</keyword>
<dbReference type="SUPFAM" id="SSF52540">
    <property type="entry name" value="P-loop containing nucleoside triphosphate hydrolases"/>
    <property type="match status" value="1"/>
</dbReference>
<keyword evidence="2" id="KW-0347">Helicase</keyword>
<name>A0A0E9LZ49_9BACT</name>
<reference evidence="3 4" key="1">
    <citation type="journal article" date="2015" name="Microbes Environ.">
        <title>Distribution and evolution of nitrogen fixation genes in the phylum bacteroidetes.</title>
        <authorList>
            <person name="Inoue J."/>
            <person name="Oshima K."/>
            <person name="Suda W."/>
            <person name="Sakamoto M."/>
            <person name="Iino T."/>
            <person name="Noda S."/>
            <person name="Hongoh Y."/>
            <person name="Hattori M."/>
            <person name="Ohkuma M."/>
        </authorList>
    </citation>
    <scope>NUCLEOTIDE SEQUENCE [LARGE SCALE GENOMIC DNA]</scope>
    <source>
        <strain evidence="3">JCM 15548</strain>
    </source>
</reference>
<evidence type="ECO:0000313" key="3">
    <source>
        <dbReference type="EMBL" id="GAO30150.1"/>
    </source>
</evidence>
<evidence type="ECO:0000313" key="4">
    <source>
        <dbReference type="Proteomes" id="UP000032900"/>
    </source>
</evidence>
<sequence length="54" mass="5782">MTFSYHSISLPIVDVIPEIKSSLEIHPSIIISAPPGAGKSTLLPLALLDELARE</sequence>
<keyword evidence="4" id="KW-1185">Reference proteome</keyword>
<dbReference type="Proteomes" id="UP000032900">
    <property type="component" value="Unassembled WGS sequence"/>
</dbReference>
<gene>
    <name evidence="3" type="ORF">JCM15548_12403</name>
</gene>
<dbReference type="GO" id="GO:0016787">
    <property type="term" value="F:hydrolase activity"/>
    <property type="evidence" value="ECO:0007669"/>
    <property type="project" value="UniProtKB-KW"/>
</dbReference>
<dbReference type="RefSeq" id="WP_227625678.1">
    <property type="nucleotide sequence ID" value="NZ_BAZW01000018.1"/>
</dbReference>
<dbReference type="Gene3D" id="3.40.50.300">
    <property type="entry name" value="P-loop containing nucleotide triphosphate hydrolases"/>
    <property type="match status" value="1"/>
</dbReference>